<dbReference type="PANTHER" id="PTHR12126:SF11">
    <property type="entry name" value="NADH DEHYDROGENASE [UBIQUINONE] 1 ALPHA SUBCOMPLEX SUBUNIT 9, MITOCHONDRIAL"/>
    <property type="match status" value="1"/>
</dbReference>
<organism evidence="2">
    <name type="scientific">marine metagenome</name>
    <dbReference type="NCBI Taxonomy" id="408172"/>
    <lineage>
        <taxon>unclassified sequences</taxon>
        <taxon>metagenomes</taxon>
        <taxon>ecological metagenomes</taxon>
    </lineage>
</organism>
<reference evidence="2" key="1">
    <citation type="submission" date="2018-05" db="EMBL/GenBank/DDBJ databases">
        <authorList>
            <person name="Lanie J.A."/>
            <person name="Ng W.-L."/>
            <person name="Kazmierczak K.M."/>
            <person name="Andrzejewski T.M."/>
            <person name="Davidsen T.M."/>
            <person name="Wayne K.J."/>
            <person name="Tettelin H."/>
            <person name="Glass J.I."/>
            <person name="Rusch D."/>
            <person name="Podicherti R."/>
            <person name="Tsui H.-C.T."/>
            <person name="Winkler M.E."/>
        </authorList>
    </citation>
    <scope>NUCLEOTIDE SEQUENCE</scope>
</reference>
<name>A0A381T2Q5_9ZZZZ</name>
<proteinExistence type="predicted"/>
<dbReference type="InterPro" id="IPR016040">
    <property type="entry name" value="NAD(P)-bd_dom"/>
</dbReference>
<dbReference type="InterPro" id="IPR036291">
    <property type="entry name" value="NAD(P)-bd_dom_sf"/>
</dbReference>
<dbReference type="InterPro" id="IPR051207">
    <property type="entry name" value="ComplexI_NDUFA9_subunit"/>
</dbReference>
<gene>
    <name evidence="2" type="ORF">METZ01_LOCUS62838</name>
</gene>
<accession>A0A381T2Q5</accession>
<dbReference type="GO" id="GO:0044877">
    <property type="term" value="F:protein-containing complex binding"/>
    <property type="evidence" value="ECO:0007669"/>
    <property type="project" value="TreeGrafter"/>
</dbReference>
<evidence type="ECO:0000313" key="2">
    <source>
        <dbReference type="EMBL" id="SVA09984.1"/>
    </source>
</evidence>
<dbReference type="PANTHER" id="PTHR12126">
    <property type="entry name" value="NADH-UBIQUINONE OXIDOREDUCTASE 39 KDA SUBUNIT-RELATED"/>
    <property type="match status" value="1"/>
</dbReference>
<dbReference type="Gene3D" id="3.40.50.720">
    <property type="entry name" value="NAD(P)-binding Rossmann-like Domain"/>
    <property type="match status" value="1"/>
</dbReference>
<dbReference type="Pfam" id="PF13460">
    <property type="entry name" value="NAD_binding_10"/>
    <property type="match status" value="1"/>
</dbReference>
<dbReference type="SUPFAM" id="SSF51735">
    <property type="entry name" value="NAD(P)-binding Rossmann-fold domains"/>
    <property type="match status" value="1"/>
</dbReference>
<sequence length="299" mass="31749">MTIAVTGANSSVGLNLLSHLTNSEDSVVNAIVRSDHAAESLPSSPAVTPKIIPYENVEQLTRAIEGASCVVHLAGVLIESKISTYKKANVDTTAAVVEAARRSRPERIVLVSVIGADPDSPNRYLRSKGDAERLVTGSGVPSTIIRTPILLGRNTAGAAGLIRIAKQKKVRLLDGGRYEMRPLDLDDLSRAILSAIKIRAEGVSIYTLVGPEAVQYRELVTRIANMMGRTLSVGTMPVWIAKAGAGIRSRVKGGGVSPTVIDVLIADETVEINADTELGIKLTPLSVTLEKILSDLDED</sequence>
<protein>
    <recommendedName>
        <fullName evidence="1">NAD(P)-binding domain-containing protein</fullName>
    </recommendedName>
</protein>
<evidence type="ECO:0000259" key="1">
    <source>
        <dbReference type="Pfam" id="PF13460"/>
    </source>
</evidence>
<dbReference type="AlphaFoldDB" id="A0A381T2Q5"/>
<dbReference type="EMBL" id="UINC01003876">
    <property type="protein sequence ID" value="SVA09984.1"/>
    <property type="molecule type" value="Genomic_DNA"/>
</dbReference>
<feature type="domain" description="NAD(P)-binding" evidence="1">
    <location>
        <begin position="7"/>
        <end position="154"/>
    </location>
</feature>